<feature type="domain" description="RxLR effector PexRD54 WY" evidence="7">
    <location>
        <begin position="3"/>
        <end position="27"/>
    </location>
</feature>
<dbReference type="GO" id="GO:0043657">
    <property type="term" value="C:host cell"/>
    <property type="evidence" value="ECO:0007669"/>
    <property type="project" value="UniProtKB-SubCell"/>
</dbReference>
<evidence type="ECO:0000256" key="1">
    <source>
        <dbReference type="ARBA" id="ARBA00004340"/>
    </source>
</evidence>
<evidence type="ECO:0000256" key="4">
    <source>
        <dbReference type="ARBA" id="ARBA00022525"/>
    </source>
</evidence>
<reference evidence="8" key="1">
    <citation type="submission" date="2021-01" db="EMBL/GenBank/DDBJ databases">
        <title>Phytophthora aleatoria, a newly-described species from Pinus radiata is distinct from Phytophthora cactorum isolates based on comparative genomics.</title>
        <authorList>
            <person name="Mcdougal R."/>
            <person name="Panda P."/>
            <person name="Williams N."/>
            <person name="Studholme D.J."/>
        </authorList>
    </citation>
    <scope>NUCLEOTIDE SEQUENCE</scope>
    <source>
        <strain evidence="8">NZFS 4037</strain>
    </source>
</reference>
<keyword evidence="5" id="KW-0732">Signal</keyword>
<name>A0A8J5JAR5_9STRA</name>
<organism evidence="8 9">
    <name type="scientific">Phytophthora aleatoria</name>
    <dbReference type="NCBI Taxonomy" id="2496075"/>
    <lineage>
        <taxon>Eukaryota</taxon>
        <taxon>Sar</taxon>
        <taxon>Stramenopiles</taxon>
        <taxon>Oomycota</taxon>
        <taxon>Peronosporomycetes</taxon>
        <taxon>Peronosporales</taxon>
        <taxon>Peronosporaceae</taxon>
        <taxon>Phytophthora</taxon>
    </lineage>
</organism>
<comment type="caution">
    <text evidence="8">The sequence shown here is derived from an EMBL/GenBank/DDBJ whole genome shotgun (WGS) entry which is preliminary data.</text>
</comment>
<dbReference type="Pfam" id="PF22748">
    <property type="entry name" value="PexRD54_WY"/>
    <property type="match status" value="1"/>
</dbReference>
<dbReference type="EMBL" id="JAENGY010000081">
    <property type="protein sequence ID" value="KAG6974753.1"/>
    <property type="molecule type" value="Genomic_DNA"/>
</dbReference>
<dbReference type="InterPro" id="IPR054463">
    <property type="entry name" value="PexRD54_WY"/>
</dbReference>
<keyword evidence="4" id="KW-0964">Secreted</keyword>
<sequence>MLFQRLHVVKAGGKLDDNPEFIQWLQYAIKYRDKLVSDSQTLKFQMKEMGSQNEFTFGTLFQSIKGIRDVAELATNFQTYLFQKWIGDKLSPKRIEGILGNPDPIDFSRLKKSNPKCRIFGRVHHVFCSTETWEGSAEGIENFFRWQRPFCCT</sequence>
<protein>
    <recommendedName>
        <fullName evidence="7">RxLR effector PexRD54 WY domain-containing protein</fullName>
    </recommendedName>
</protein>
<comment type="subcellular location">
    <subcellularLocation>
        <location evidence="1">Host cell</location>
    </subcellularLocation>
    <subcellularLocation>
        <location evidence="2">Secreted</location>
    </subcellularLocation>
</comment>
<evidence type="ECO:0000256" key="2">
    <source>
        <dbReference type="ARBA" id="ARBA00004613"/>
    </source>
</evidence>
<keyword evidence="9" id="KW-1185">Reference proteome</keyword>
<proteinExistence type="inferred from homology"/>
<dbReference type="GO" id="GO:0005576">
    <property type="term" value="C:extracellular region"/>
    <property type="evidence" value="ECO:0007669"/>
    <property type="project" value="UniProtKB-SubCell"/>
</dbReference>
<evidence type="ECO:0000256" key="3">
    <source>
        <dbReference type="ARBA" id="ARBA00010400"/>
    </source>
</evidence>
<dbReference type="Proteomes" id="UP000709295">
    <property type="component" value="Unassembled WGS sequence"/>
</dbReference>
<gene>
    <name evidence="8" type="ORF">JG688_00002877</name>
</gene>
<dbReference type="AlphaFoldDB" id="A0A8J5JAR5"/>
<comment type="similarity">
    <text evidence="3">Belongs to the RxLR effector family.</text>
</comment>
<evidence type="ECO:0000259" key="7">
    <source>
        <dbReference type="Pfam" id="PF22748"/>
    </source>
</evidence>
<evidence type="ECO:0000256" key="5">
    <source>
        <dbReference type="ARBA" id="ARBA00022729"/>
    </source>
</evidence>
<keyword evidence="6" id="KW-0843">Virulence</keyword>
<evidence type="ECO:0000313" key="8">
    <source>
        <dbReference type="EMBL" id="KAG6974753.1"/>
    </source>
</evidence>
<evidence type="ECO:0000313" key="9">
    <source>
        <dbReference type="Proteomes" id="UP000709295"/>
    </source>
</evidence>
<accession>A0A8J5JAR5</accession>
<evidence type="ECO:0000256" key="6">
    <source>
        <dbReference type="ARBA" id="ARBA00023026"/>
    </source>
</evidence>